<evidence type="ECO:0000313" key="15">
    <source>
        <dbReference type="Proteomes" id="UP000215914"/>
    </source>
</evidence>
<dbReference type="InterPro" id="IPR002659">
    <property type="entry name" value="Glyco_trans_31"/>
</dbReference>
<protein>
    <recommendedName>
        <fullName evidence="13">Hexosyltransferase</fullName>
        <ecNumber evidence="13">2.4.1.-</ecNumber>
    </recommendedName>
</protein>
<dbReference type="PANTHER" id="PTHR11214">
    <property type="entry name" value="BETA-1,3-N-ACETYLGLUCOSAMINYLTRANSFERASE"/>
    <property type="match status" value="1"/>
</dbReference>
<dbReference type="Proteomes" id="UP000215914">
    <property type="component" value="Chromosome 12"/>
</dbReference>
<evidence type="ECO:0000256" key="11">
    <source>
        <dbReference type="ARBA" id="ARBA00023136"/>
    </source>
</evidence>
<evidence type="ECO:0000256" key="2">
    <source>
        <dbReference type="ARBA" id="ARBA00004323"/>
    </source>
</evidence>
<dbReference type="STRING" id="4232.A0A251T594"/>
<evidence type="ECO:0000256" key="1">
    <source>
        <dbReference type="ARBA" id="ARBA00001936"/>
    </source>
</evidence>
<evidence type="ECO:0000256" key="12">
    <source>
        <dbReference type="ARBA" id="ARBA00023211"/>
    </source>
</evidence>
<dbReference type="EC" id="2.4.1.-" evidence="13"/>
<dbReference type="OMA" id="HITHEVI"/>
<dbReference type="Gene3D" id="3.90.550.50">
    <property type="match status" value="1"/>
</dbReference>
<evidence type="ECO:0000256" key="13">
    <source>
        <dbReference type="RuleBase" id="RU363063"/>
    </source>
</evidence>
<keyword evidence="12 13" id="KW-0464">Manganese</keyword>
<accession>A0A251T594</accession>
<dbReference type="GO" id="GO:0048531">
    <property type="term" value="F:beta-1,3-galactosyltransferase activity"/>
    <property type="evidence" value="ECO:0000318"/>
    <property type="project" value="GO_Central"/>
</dbReference>
<comment type="similarity">
    <text evidence="4 13">Belongs to the glycosyltransferase 31 family.</text>
</comment>
<dbReference type="PANTHER" id="PTHR11214:SF226">
    <property type="entry name" value="BETA-1,3-GALACTOSYLTRANSFERASE 7"/>
    <property type="match status" value="1"/>
</dbReference>
<dbReference type="Pfam" id="PF01762">
    <property type="entry name" value="Galactosyl_T"/>
    <property type="match status" value="1"/>
</dbReference>
<evidence type="ECO:0000256" key="10">
    <source>
        <dbReference type="ARBA" id="ARBA00023034"/>
    </source>
</evidence>
<dbReference type="UniPathway" id="UPA00378"/>
<evidence type="ECO:0000256" key="3">
    <source>
        <dbReference type="ARBA" id="ARBA00004922"/>
    </source>
</evidence>
<evidence type="ECO:0000256" key="8">
    <source>
        <dbReference type="ARBA" id="ARBA00022968"/>
    </source>
</evidence>
<dbReference type="FunFam" id="3.90.550.50:FF:000002">
    <property type="entry name" value="Hexosyltransferase"/>
    <property type="match status" value="1"/>
</dbReference>
<proteinExistence type="inferred from homology"/>
<organism evidence="14 15">
    <name type="scientific">Helianthus annuus</name>
    <name type="common">Common sunflower</name>
    <dbReference type="NCBI Taxonomy" id="4232"/>
    <lineage>
        <taxon>Eukaryota</taxon>
        <taxon>Viridiplantae</taxon>
        <taxon>Streptophyta</taxon>
        <taxon>Embryophyta</taxon>
        <taxon>Tracheophyta</taxon>
        <taxon>Spermatophyta</taxon>
        <taxon>Magnoliopsida</taxon>
        <taxon>eudicotyledons</taxon>
        <taxon>Gunneridae</taxon>
        <taxon>Pentapetalae</taxon>
        <taxon>asterids</taxon>
        <taxon>campanulids</taxon>
        <taxon>Asterales</taxon>
        <taxon>Asteraceae</taxon>
        <taxon>Asteroideae</taxon>
        <taxon>Heliantheae alliance</taxon>
        <taxon>Heliantheae</taxon>
        <taxon>Helianthus</taxon>
    </lineage>
</organism>
<comment type="cofactor">
    <cofactor evidence="1 13">
        <name>Mn(2+)</name>
        <dbReference type="ChEBI" id="CHEBI:29035"/>
    </cofactor>
</comment>
<evidence type="ECO:0000256" key="5">
    <source>
        <dbReference type="ARBA" id="ARBA00022676"/>
    </source>
</evidence>
<evidence type="ECO:0000256" key="9">
    <source>
        <dbReference type="ARBA" id="ARBA00022989"/>
    </source>
</evidence>
<dbReference type="InParanoid" id="A0A251T594"/>
<keyword evidence="9" id="KW-1133">Transmembrane helix</keyword>
<keyword evidence="6 14" id="KW-0808">Transferase</keyword>
<evidence type="ECO:0000256" key="6">
    <source>
        <dbReference type="ARBA" id="ARBA00022679"/>
    </source>
</evidence>
<keyword evidence="7" id="KW-0812">Transmembrane</keyword>
<evidence type="ECO:0000256" key="7">
    <source>
        <dbReference type="ARBA" id="ARBA00022692"/>
    </source>
</evidence>
<evidence type="ECO:0000313" key="14">
    <source>
        <dbReference type="EMBL" id="OTG06064.1"/>
    </source>
</evidence>
<reference evidence="15" key="1">
    <citation type="journal article" date="2017" name="Nature">
        <title>The sunflower genome provides insights into oil metabolism, flowering and Asterid evolution.</title>
        <authorList>
            <person name="Badouin H."/>
            <person name="Gouzy J."/>
            <person name="Grassa C.J."/>
            <person name="Murat F."/>
            <person name="Staton S.E."/>
            <person name="Cottret L."/>
            <person name="Lelandais-Briere C."/>
            <person name="Owens G.L."/>
            <person name="Carrere S."/>
            <person name="Mayjonade B."/>
            <person name="Legrand L."/>
            <person name="Gill N."/>
            <person name="Kane N.C."/>
            <person name="Bowers J.E."/>
            <person name="Hubner S."/>
            <person name="Bellec A."/>
            <person name="Berard A."/>
            <person name="Berges H."/>
            <person name="Blanchet N."/>
            <person name="Boniface M.C."/>
            <person name="Brunel D."/>
            <person name="Catrice O."/>
            <person name="Chaidir N."/>
            <person name="Claudel C."/>
            <person name="Donnadieu C."/>
            <person name="Faraut T."/>
            <person name="Fievet G."/>
            <person name="Helmstetter N."/>
            <person name="King M."/>
            <person name="Knapp S.J."/>
            <person name="Lai Z."/>
            <person name="Le Paslier M.C."/>
            <person name="Lippi Y."/>
            <person name="Lorenzon L."/>
            <person name="Mandel J.R."/>
            <person name="Marage G."/>
            <person name="Marchand G."/>
            <person name="Marquand E."/>
            <person name="Bret-Mestries E."/>
            <person name="Morien E."/>
            <person name="Nambeesan S."/>
            <person name="Nguyen T."/>
            <person name="Pegot-Espagnet P."/>
            <person name="Pouilly N."/>
            <person name="Raftis F."/>
            <person name="Sallet E."/>
            <person name="Schiex T."/>
            <person name="Thomas J."/>
            <person name="Vandecasteele C."/>
            <person name="Vares D."/>
            <person name="Vear F."/>
            <person name="Vautrin S."/>
            <person name="Crespi M."/>
            <person name="Mangin B."/>
            <person name="Burke J.M."/>
            <person name="Salse J."/>
            <person name="Munos S."/>
            <person name="Vincourt P."/>
            <person name="Rieseberg L.H."/>
            <person name="Langlade N.B."/>
        </authorList>
    </citation>
    <scope>NUCLEOTIDE SEQUENCE [LARGE SCALE GENOMIC DNA]</scope>
    <source>
        <strain evidence="15">cv. SF193</strain>
    </source>
</reference>
<keyword evidence="11" id="KW-0472">Membrane</keyword>
<keyword evidence="5 13" id="KW-0328">Glycosyltransferase</keyword>
<keyword evidence="10 13" id="KW-0333">Golgi apparatus</keyword>
<comment type="subcellular location">
    <subcellularLocation>
        <location evidence="2 13">Golgi apparatus membrane</location>
        <topology evidence="2 13">Single-pass type II membrane protein</topology>
    </subcellularLocation>
</comment>
<keyword evidence="15" id="KW-1185">Reference proteome</keyword>
<name>A0A251T594_HELAN</name>
<dbReference type="GO" id="GO:0000139">
    <property type="term" value="C:Golgi membrane"/>
    <property type="evidence" value="ECO:0000318"/>
    <property type="project" value="GO_Central"/>
</dbReference>
<comment type="pathway">
    <text evidence="3">Protein modification; protein glycosylation.</text>
</comment>
<evidence type="ECO:0000256" key="4">
    <source>
        <dbReference type="ARBA" id="ARBA00008661"/>
    </source>
</evidence>
<dbReference type="AlphaFoldDB" id="A0A251T594"/>
<dbReference type="EMBL" id="CM007901">
    <property type="protein sequence ID" value="OTG06064.1"/>
    <property type="molecule type" value="Genomic_DNA"/>
</dbReference>
<sequence length="282" mass="32205">MIDEDKSEKRKKVFLVIGIYTAFSSRRRRDSVRETWMPTGKMLLKLEEEKGIVIRFVIGHSTTSNSILDQAIDSEEAQYKDLFILDHVEGYHELTAKTQIFFSTAFAKWDAKFYVKMDDDIHVNPGMLATTLRRHMSKPRVYVGCMKSTPVLSQKNAKYYEPEYWKFGKEGNKYFRHAAGGIYAISNDLAAYISANRLILHKYANEDVSVGSWFIGLDVEHISDSAMCCESPPDCELKAKAGNMCIASFDRSCGGVCKLEERFKDVHKRCGEDPIALWSAQY</sequence>
<keyword evidence="8" id="KW-0735">Signal-anchor</keyword>
<gene>
    <name evidence="14" type="ORF">HannXRQ_Chr12g0380591</name>
</gene>